<dbReference type="InterPro" id="IPR004073">
    <property type="entry name" value="GPCR_3_vmron_rcpt_2"/>
</dbReference>
<reference evidence="15" key="2">
    <citation type="submission" date="2025-09" db="UniProtKB">
        <authorList>
            <consortium name="Ensembl"/>
        </authorList>
    </citation>
    <scope>IDENTIFICATION</scope>
</reference>
<dbReference type="Gene3D" id="2.10.50.30">
    <property type="entry name" value="GPCR, family 3, nine cysteines domain"/>
    <property type="match status" value="1"/>
</dbReference>
<dbReference type="InterPro" id="IPR028082">
    <property type="entry name" value="Peripla_BP_I"/>
</dbReference>
<dbReference type="Pfam" id="PF01094">
    <property type="entry name" value="ANF_receptor"/>
    <property type="match status" value="1"/>
</dbReference>
<dbReference type="PANTHER" id="PTHR24061:SF528">
    <property type="entry name" value="C-FAMILY ODORANT RECEPTOR OLFCD2-RELATED"/>
    <property type="match status" value="1"/>
</dbReference>
<protein>
    <recommendedName>
        <fullName evidence="14">G-protein coupled receptors family 3 profile domain-containing protein</fullName>
    </recommendedName>
</protein>
<dbReference type="Pfam" id="PF07562">
    <property type="entry name" value="NCD3G"/>
    <property type="match status" value="1"/>
</dbReference>
<sequence length="854" mass="95538">MSCRADWADLKSRAMPLLRLLLLFLLMRRGDSVCRLQGSVQPPELAQDGDLVIGGIFSFHITLSSPSFNFREFKFAQTVIFAVNEINTNPDLLPNVKLGYKIYDNCGTLDILRAALALLSGLKEEISDDICTKTEAVQAILGHSGSRPTIAFAQVVGRFHMPVISHFATCACLSNRKEYPTFFRTIPSDYYQSRALAKLVRHFGWTWIGALAVDNEYGLNGITAFIQVAQEYGVCIEYSETFSSSDPPDSLQRIIEIIKHATSKVIMAFVSHREINVLSTELYKQNITGLQWVGSDAWITDYSLTDSEGHSLLVGSLGFTVSTTKIPGLEEHLRQLHHSQFPDSQFVRDFWEEVFDCALNDTANTQRKPCSGFENLQNVQSQLTDVSELRFTNNVYKSVYAVAHALDNLIKCEEGKGPFSNGSCADTKHIQSWQVLQYLNTVNFTTEEGERVYFDSNGDSPAKYELVNLQMTNKGTMEGVTVGIYDASLPENDQFIMNNIPVFRGKGLTEVPVSVCSESCLPGTRKVHQQGKPVCCYNCIPCPAGEISNLTDCMKCPPEYCSNKQRDACIPKEIEFLAYDEILGTLLALFSLLGVFLTMITTLIFYGHRETPLVRANNSELSFLLLFSLTLCFLCSLTFIGRPSEWSCMLRHTAFGITFVLCISCVLGKTLVVLLAFRATLPGSNVMKWFGPAQQRLTVVGFTLIQVLICILWLIIKPPFPFKNMKHYQEKIILECALGSPVGFWVVLGYIGLLAVLCYVLAFLARKLPDNFNEAKFITFSLLIFCTVWITFIPAYVSSPGKFTVAVEIFAILASSYGLLFCIFLPKCYIILLKPEQNTKKHIMGKTSNNDICY</sequence>
<dbReference type="InterPro" id="IPR017978">
    <property type="entry name" value="GPCR_3_C"/>
</dbReference>
<dbReference type="Pfam" id="PF00003">
    <property type="entry name" value="7tm_3"/>
    <property type="match status" value="1"/>
</dbReference>
<evidence type="ECO:0000256" key="7">
    <source>
        <dbReference type="ARBA" id="ARBA00023040"/>
    </source>
</evidence>
<keyword evidence="5 13" id="KW-0732">Signal</keyword>
<dbReference type="FunFam" id="2.10.50.30:FF:000002">
    <property type="entry name" value="Vomeronasal 2 receptor, h1"/>
    <property type="match status" value="1"/>
</dbReference>
<evidence type="ECO:0000259" key="14">
    <source>
        <dbReference type="PROSITE" id="PS50259"/>
    </source>
</evidence>
<dbReference type="InterPro" id="IPR011500">
    <property type="entry name" value="GPCR_3_9-Cys_dom"/>
</dbReference>
<name>A0A8D0ABV2_SANLU</name>
<feature type="transmembrane region" description="Helical" evidence="12">
    <location>
        <begin position="653"/>
        <end position="677"/>
    </location>
</feature>
<feature type="chain" id="PRO_5034267756" description="G-protein coupled receptors family 3 profile domain-containing protein" evidence="13">
    <location>
        <begin position="33"/>
        <end position="854"/>
    </location>
</feature>
<feature type="transmembrane region" description="Helical" evidence="12">
    <location>
        <begin position="697"/>
        <end position="716"/>
    </location>
</feature>
<dbReference type="PRINTS" id="PR00248">
    <property type="entry name" value="GPCRMGR"/>
</dbReference>
<keyword evidence="7" id="KW-0297">G-protein coupled receptor</keyword>
<dbReference type="PANTHER" id="PTHR24061">
    <property type="entry name" value="CALCIUM-SENSING RECEPTOR-RELATED"/>
    <property type="match status" value="1"/>
</dbReference>
<keyword evidence="8 12" id="KW-0472">Membrane</keyword>
<dbReference type="Ensembl" id="ENSSLUT00000053194.1">
    <property type="protein sequence ID" value="ENSSLUP00000051676.1"/>
    <property type="gene ID" value="ENSSLUG00000022439.1"/>
</dbReference>
<dbReference type="Proteomes" id="UP000694568">
    <property type="component" value="Unplaced"/>
</dbReference>
<evidence type="ECO:0000256" key="9">
    <source>
        <dbReference type="ARBA" id="ARBA00023170"/>
    </source>
</evidence>
<feature type="signal peptide" evidence="13">
    <location>
        <begin position="1"/>
        <end position="32"/>
    </location>
</feature>
<proteinExistence type="inferred from homology"/>
<dbReference type="InterPro" id="IPR038550">
    <property type="entry name" value="GPCR_3_9-Cys_sf"/>
</dbReference>
<dbReference type="CDD" id="cd15283">
    <property type="entry name" value="7tmC_V2R_pheromone"/>
    <property type="match status" value="1"/>
</dbReference>
<dbReference type="GO" id="GO:0005886">
    <property type="term" value="C:plasma membrane"/>
    <property type="evidence" value="ECO:0007669"/>
    <property type="project" value="UniProtKB-SubCell"/>
</dbReference>
<dbReference type="GeneTree" id="ENSGT01050000244874"/>
<dbReference type="PROSITE" id="PS00981">
    <property type="entry name" value="G_PROTEIN_RECEP_F3_3"/>
    <property type="match status" value="1"/>
</dbReference>
<keyword evidence="16" id="KW-1185">Reference proteome</keyword>
<dbReference type="FunFam" id="3.40.50.2300:FF:000016">
    <property type="entry name" value="Taste 1 receptor member 2"/>
    <property type="match status" value="1"/>
</dbReference>
<evidence type="ECO:0000256" key="12">
    <source>
        <dbReference type="SAM" id="Phobius"/>
    </source>
</evidence>
<evidence type="ECO:0000313" key="16">
    <source>
        <dbReference type="Proteomes" id="UP000694568"/>
    </source>
</evidence>
<evidence type="ECO:0000256" key="11">
    <source>
        <dbReference type="ARBA" id="ARBA00023224"/>
    </source>
</evidence>
<evidence type="ECO:0000256" key="8">
    <source>
        <dbReference type="ARBA" id="ARBA00023136"/>
    </source>
</evidence>
<comment type="subcellular location">
    <subcellularLocation>
        <location evidence="1">Cell membrane</location>
        <topology evidence="1">Multi-pass membrane protein</topology>
    </subcellularLocation>
</comment>
<evidence type="ECO:0000256" key="10">
    <source>
        <dbReference type="ARBA" id="ARBA00023180"/>
    </source>
</evidence>
<dbReference type="InterPro" id="IPR000068">
    <property type="entry name" value="GPCR_3_Ca_sens_rcpt-rel"/>
</dbReference>
<comment type="similarity">
    <text evidence="2">Belongs to the G-protein coupled receptor 3 family.</text>
</comment>
<evidence type="ECO:0000256" key="3">
    <source>
        <dbReference type="ARBA" id="ARBA00022475"/>
    </source>
</evidence>
<feature type="transmembrane region" description="Helical" evidence="12">
    <location>
        <begin position="777"/>
        <end position="797"/>
    </location>
</feature>
<evidence type="ECO:0000313" key="15">
    <source>
        <dbReference type="Ensembl" id="ENSSLUP00000051676.1"/>
    </source>
</evidence>
<dbReference type="InterPro" id="IPR000337">
    <property type="entry name" value="GPCR_3"/>
</dbReference>
<dbReference type="PRINTS" id="PR01535">
    <property type="entry name" value="VOMERONASL2R"/>
</dbReference>
<reference evidence="15" key="1">
    <citation type="submission" date="2025-08" db="UniProtKB">
        <authorList>
            <consortium name="Ensembl"/>
        </authorList>
    </citation>
    <scope>IDENTIFICATION</scope>
</reference>
<evidence type="ECO:0000256" key="4">
    <source>
        <dbReference type="ARBA" id="ARBA00022692"/>
    </source>
</evidence>
<evidence type="ECO:0000256" key="2">
    <source>
        <dbReference type="ARBA" id="ARBA00007242"/>
    </source>
</evidence>
<dbReference type="InterPro" id="IPR001828">
    <property type="entry name" value="ANF_lig-bd_rcpt"/>
</dbReference>
<evidence type="ECO:0000256" key="5">
    <source>
        <dbReference type="ARBA" id="ARBA00022729"/>
    </source>
</evidence>
<keyword evidence="6 12" id="KW-1133">Transmembrane helix</keyword>
<evidence type="ECO:0000256" key="13">
    <source>
        <dbReference type="SAM" id="SignalP"/>
    </source>
</evidence>
<keyword evidence="4 12" id="KW-0812">Transmembrane</keyword>
<evidence type="ECO:0000256" key="6">
    <source>
        <dbReference type="ARBA" id="ARBA00022989"/>
    </source>
</evidence>
<dbReference type="InterPro" id="IPR017979">
    <property type="entry name" value="GPCR_3_CS"/>
</dbReference>
<feature type="transmembrane region" description="Helical" evidence="12">
    <location>
        <begin position="619"/>
        <end position="641"/>
    </location>
</feature>
<feature type="transmembrane region" description="Helical" evidence="12">
    <location>
        <begin position="582"/>
        <end position="607"/>
    </location>
</feature>
<keyword evidence="3" id="KW-1003">Cell membrane</keyword>
<organism evidence="15 16">
    <name type="scientific">Sander lucioperca</name>
    <name type="common">Pike-perch</name>
    <name type="synonym">Perca lucioperca</name>
    <dbReference type="NCBI Taxonomy" id="283035"/>
    <lineage>
        <taxon>Eukaryota</taxon>
        <taxon>Metazoa</taxon>
        <taxon>Chordata</taxon>
        <taxon>Craniata</taxon>
        <taxon>Vertebrata</taxon>
        <taxon>Euteleostomi</taxon>
        <taxon>Actinopterygii</taxon>
        <taxon>Neopterygii</taxon>
        <taxon>Teleostei</taxon>
        <taxon>Neoteleostei</taxon>
        <taxon>Acanthomorphata</taxon>
        <taxon>Eupercaria</taxon>
        <taxon>Perciformes</taxon>
        <taxon>Percoidei</taxon>
        <taxon>Percidae</taxon>
        <taxon>Luciopercinae</taxon>
        <taxon>Sander</taxon>
    </lineage>
</organism>
<dbReference type="GO" id="GO:0004930">
    <property type="term" value="F:G protein-coupled receptor activity"/>
    <property type="evidence" value="ECO:0007669"/>
    <property type="project" value="UniProtKB-KW"/>
</dbReference>
<feature type="domain" description="G-protein coupled receptors family 3 profile" evidence="14">
    <location>
        <begin position="583"/>
        <end position="847"/>
    </location>
</feature>
<evidence type="ECO:0000256" key="1">
    <source>
        <dbReference type="ARBA" id="ARBA00004651"/>
    </source>
</evidence>
<accession>A0A8D0ABV2</accession>
<dbReference type="AlphaFoldDB" id="A0A8D0ABV2"/>
<dbReference type="Gene3D" id="3.40.50.2300">
    <property type="match status" value="2"/>
</dbReference>
<dbReference type="SUPFAM" id="SSF53822">
    <property type="entry name" value="Periplasmic binding protein-like I"/>
    <property type="match status" value="1"/>
</dbReference>
<keyword evidence="9" id="KW-0675">Receptor</keyword>
<keyword evidence="11" id="KW-0807">Transducer</keyword>
<dbReference type="PROSITE" id="PS50259">
    <property type="entry name" value="G_PROTEIN_RECEP_F3_4"/>
    <property type="match status" value="1"/>
</dbReference>
<keyword evidence="10" id="KW-0325">Glycoprotein</keyword>
<feature type="transmembrane region" description="Helical" evidence="12">
    <location>
        <begin position="742"/>
        <end position="765"/>
    </location>
</feature>
<feature type="transmembrane region" description="Helical" evidence="12">
    <location>
        <begin position="809"/>
        <end position="832"/>
    </location>
</feature>